<dbReference type="CDD" id="cd03214">
    <property type="entry name" value="ABC_Iron-Siderophores_B12_Hemin"/>
    <property type="match status" value="1"/>
</dbReference>
<dbReference type="InterPro" id="IPR051535">
    <property type="entry name" value="Siderophore_ABC-ATPase"/>
</dbReference>
<evidence type="ECO:0000313" key="12">
    <source>
        <dbReference type="EMBL" id="MDJ1134527.1"/>
    </source>
</evidence>
<comment type="subcellular location">
    <subcellularLocation>
        <location evidence="1">Cell membrane</location>
        <topology evidence="1">Peripheral membrane protein</topology>
    </subcellularLocation>
</comment>
<dbReference type="Proteomes" id="UP001214441">
    <property type="component" value="Unassembled WGS sequence"/>
</dbReference>
<keyword evidence="8" id="KW-0406">Ion transport</keyword>
<dbReference type="InterPro" id="IPR027417">
    <property type="entry name" value="P-loop_NTPase"/>
</dbReference>
<evidence type="ECO:0000256" key="8">
    <source>
        <dbReference type="ARBA" id="ARBA00023065"/>
    </source>
</evidence>
<dbReference type="PANTHER" id="PTHR42771">
    <property type="entry name" value="IRON(3+)-HYDROXAMATE IMPORT ATP-BINDING PROTEIN FHUC"/>
    <property type="match status" value="1"/>
</dbReference>
<dbReference type="SUPFAM" id="SSF52540">
    <property type="entry name" value="P-loop containing nucleoside triphosphate hydrolases"/>
    <property type="match status" value="1"/>
</dbReference>
<keyword evidence="4" id="KW-0410">Iron transport</keyword>
<evidence type="ECO:0000256" key="4">
    <source>
        <dbReference type="ARBA" id="ARBA00022496"/>
    </source>
</evidence>
<dbReference type="PROSITE" id="PS00211">
    <property type="entry name" value="ABC_TRANSPORTER_1"/>
    <property type="match status" value="1"/>
</dbReference>
<feature type="domain" description="ABC transporter" evidence="11">
    <location>
        <begin position="1"/>
        <end position="314"/>
    </location>
</feature>
<feature type="region of interest" description="Disordered" evidence="10">
    <location>
        <begin position="64"/>
        <end position="86"/>
    </location>
</feature>
<keyword evidence="9" id="KW-0472">Membrane</keyword>
<keyword evidence="7" id="KW-0408">Iron</keyword>
<name>A0ABT6ZZM7_9ACTN</name>
<evidence type="ECO:0000256" key="9">
    <source>
        <dbReference type="ARBA" id="ARBA00023136"/>
    </source>
</evidence>
<organism evidence="12 13">
    <name type="scientific">Streptomyces iconiensis</name>
    <dbReference type="NCBI Taxonomy" id="1384038"/>
    <lineage>
        <taxon>Bacteria</taxon>
        <taxon>Bacillati</taxon>
        <taxon>Actinomycetota</taxon>
        <taxon>Actinomycetes</taxon>
        <taxon>Kitasatosporales</taxon>
        <taxon>Streptomycetaceae</taxon>
        <taxon>Streptomyces</taxon>
    </lineage>
</organism>
<keyword evidence="5" id="KW-0547">Nucleotide-binding</keyword>
<accession>A0ABT6ZZM7</accession>
<dbReference type="InterPro" id="IPR003439">
    <property type="entry name" value="ABC_transporter-like_ATP-bd"/>
</dbReference>
<keyword evidence="2" id="KW-0813">Transport</keyword>
<evidence type="ECO:0000256" key="3">
    <source>
        <dbReference type="ARBA" id="ARBA00022475"/>
    </source>
</evidence>
<dbReference type="PROSITE" id="PS50893">
    <property type="entry name" value="ABC_TRANSPORTER_2"/>
    <property type="match status" value="1"/>
</dbReference>
<evidence type="ECO:0000259" key="11">
    <source>
        <dbReference type="PROSITE" id="PS50893"/>
    </source>
</evidence>
<gene>
    <name evidence="12" type="ORF">NMN56_021695</name>
</gene>
<dbReference type="EMBL" id="JANCPR020000021">
    <property type="protein sequence ID" value="MDJ1134527.1"/>
    <property type="molecule type" value="Genomic_DNA"/>
</dbReference>
<feature type="region of interest" description="Disordered" evidence="10">
    <location>
        <begin position="317"/>
        <end position="344"/>
    </location>
</feature>
<proteinExistence type="predicted"/>
<dbReference type="InterPro" id="IPR017871">
    <property type="entry name" value="ABC_transporter-like_CS"/>
</dbReference>
<evidence type="ECO:0000256" key="7">
    <source>
        <dbReference type="ARBA" id="ARBA00023004"/>
    </source>
</evidence>
<dbReference type="Gene3D" id="3.40.50.300">
    <property type="entry name" value="P-loop containing nucleotide triphosphate hydrolases"/>
    <property type="match status" value="2"/>
</dbReference>
<evidence type="ECO:0000256" key="10">
    <source>
        <dbReference type="SAM" id="MobiDB-lite"/>
    </source>
</evidence>
<evidence type="ECO:0000256" key="2">
    <source>
        <dbReference type="ARBA" id="ARBA00022448"/>
    </source>
</evidence>
<dbReference type="PANTHER" id="PTHR42771:SF2">
    <property type="entry name" value="IRON(3+)-HYDROXAMATE IMPORT ATP-BINDING PROTEIN FHUC"/>
    <property type="match status" value="1"/>
</dbReference>
<evidence type="ECO:0000256" key="6">
    <source>
        <dbReference type="ARBA" id="ARBA00022840"/>
    </source>
</evidence>
<dbReference type="SMART" id="SM00382">
    <property type="entry name" value="AAA"/>
    <property type="match status" value="1"/>
</dbReference>
<evidence type="ECO:0000256" key="1">
    <source>
        <dbReference type="ARBA" id="ARBA00004202"/>
    </source>
</evidence>
<keyword evidence="3" id="KW-1003">Cell membrane</keyword>
<reference evidence="12 13" key="1">
    <citation type="submission" date="2023-05" db="EMBL/GenBank/DDBJ databases">
        <title>Streptantibioticus silvisoli sp. nov., acidotolerant actinomycetes 1 from pine litter.</title>
        <authorList>
            <person name="Swiecimska M."/>
            <person name="Golinska P."/>
            <person name="Sangal V."/>
            <person name="Wachnowicz B."/>
            <person name="Goodfellow M."/>
        </authorList>
    </citation>
    <scope>NUCLEOTIDE SEQUENCE [LARGE SCALE GENOMIC DNA]</scope>
    <source>
        <strain evidence="12 13">DSM 42109</strain>
    </source>
</reference>
<protein>
    <submittedName>
        <fullName evidence="12">ABC transporter ATP-binding protein</fullName>
    </submittedName>
</protein>
<comment type="caution">
    <text evidence="12">The sequence shown here is derived from an EMBL/GenBank/DDBJ whole genome shotgun (WGS) entry which is preliminary data.</text>
</comment>
<keyword evidence="6 12" id="KW-0067">ATP-binding</keyword>
<sequence>MTVAYDGTDVVHQADLRLPRGRVTALIGPNGSGKSTLLRALARLHKPRTGSVTVPAQDTRAVAGAGVAESAEDTESAKGTGGVGTAGTVGTAKVAAGAAATGVTPATDRAEALDALDPAALTAPAAPAVPLAPPDPVDALALSRTDFARRITLLAQSRAAPSGLSVREVVGFGRHPYRQRFRGAGADPDGTRLVEHALAVTDAASFADRGVETLSGGQLQRVWLACCLAQDTDVLLLDEPTTYLDLRYQVEILDLVRDLADAHGVTVGVVLHDLDQAASVADQIVLLSAGRVAATGTPAEVYDPALLSETYGIRIEVDHDTSPGSPRTRAVGRHHLRHQHTERP</sequence>
<evidence type="ECO:0000313" key="13">
    <source>
        <dbReference type="Proteomes" id="UP001214441"/>
    </source>
</evidence>
<dbReference type="InterPro" id="IPR003593">
    <property type="entry name" value="AAA+_ATPase"/>
</dbReference>
<dbReference type="GO" id="GO:0005524">
    <property type="term" value="F:ATP binding"/>
    <property type="evidence" value="ECO:0007669"/>
    <property type="project" value="UniProtKB-KW"/>
</dbReference>
<keyword evidence="13" id="KW-1185">Reference proteome</keyword>
<evidence type="ECO:0000256" key="5">
    <source>
        <dbReference type="ARBA" id="ARBA00022741"/>
    </source>
</evidence>
<dbReference type="Pfam" id="PF00005">
    <property type="entry name" value="ABC_tran"/>
    <property type="match status" value="2"/>
</dbReference>